<reference evidence="1 2" key="1">
    <citation type="submission" date="2018-07" db="EMBL/GenBank/DDBJ databases">
        <title>The genomes of Aspergillus section Nigri reveals drivers in fungal speciation.</title>
        <authorList>
            <consortium name="DOE Joint Genome Institute"/>
            <person name="Vesth T.C."/>
            <person name="Nybo J."/>
            <person name="Theobald S."/>
            <person name="Brandl J."/>
            <person name="Frisvad J.C."/>
            <person name="Nielsen K.F."/>
            <person name="Lyhne E.K."/>
            <person name="Kogle M.E."/>
            <person name="Kuo A."/>
            <person name="Riley R."/>
            <person name="Clum A."/>
            <person name="Nolan M."/>
            <person name="Lipzen A."/>
            <person name="Salamov A."/>
            <person name="Henrissat B."/>
            <person name="Wiebenga A."/>
            <person name="De vries R.P."/>
            <person name="Grigoriev I.V."/>
            <person name="Mortensen U.H."/>
            <person name="Andersen M.R."/>
            <person name="Baker S.E."/>
        </authorList>
    </citation>
    <scope>NUCLEOTIDE SEQUENCE [LARGE SCALE GENOMIC DNA]</scope>
    <source>
        <strain evidence="1 2">CBS 139.54b</strain>
    </source>
</reference>
<accession>A0A3F3PW46</accession>
<dbReference type="RefSeq" id="XP_026624127.1">
    <property type="nucleotide sequence ID" value="XM_026767025.1"/>
</dbReference>
<keyword evidence="2" id="KW-1185">Reference proteome</keyword>
<gene>
    <name evidence="1" type="ORF">BDQ94DRAFT_147474</name>
</gene>
<proteinExistence type="predicted"/>
<dbReference type="Proteomes" id="UP000253729">
    <property type="component" value="Unassembled WGS sequence"/>
</dbReference>
<evidence type="ECO:0000313" key="2">
    <source>
        <dbReference type="Proteomes" id="UP000253729"/>
    </source>
</evidence>
<protein>
    <submittedName>
        <fullName evidence="1">Uncharacterized protein</fullName>
    </submittedName>
</protein>
<organism evidence="1 2">
    <name type="scientific">Aspergillus welwitschiae</name>
    <dbReference type="NCBI Taxonomy" id="1341132"/>
    <lineage>
        <taxon>Eukaryota</taxon>
        <taxon>Fungi</taxon>
        <taxon>Dikarya</taxon>
        <taxon>Ascomycota</taxon>
        <taxon>Pezizomycotina</taxon>
        <taxon>Eurotiomycetes</taxon>
        <taxon>Eurotiomycetidae</taxon>
        <taxon>Eurotiales</taxon>
        <taxon>Aspergillaceae</taxon>
        <taxon>Aspergillus</taxon>
        <taxon>Aspergillus subgen. Circumdati</taxon>
    </lineage>
</organism>
<dbReference type="AlphaFoldDB" id="A0A3F3PW46"/>
<sequence length="80" mass="8978">MFDLAGCFGSLVPPFRCSTVLCLIASDFIAWQRGLLLFLIVIEHCCCFFTYVTCFEVINTPVLPPALGHCHKSLRIQQPD</sequence>
<evidence type="ECO:0000313" key="1">
    <source>
        <dbReference type="EMBL" id="RDH31105.1"/>
    </source>
</evidence>
<dbReference type="GeneID" id="38135381"/>
<name>A0A3F3PW46_9EURO</name>
<dbReference type="EMBL" id="KZ852056">
    <property type="protein sequence ID" value="RDH31105.1"/>
    <property type="molecule type" value="Genomic_DNA"/>
</dbReference>